<name>A0A9N9TT49_PHYSR</name>
<keyword evidence="2" id="KW-1185">Reference proteome</keyword>
<dbReference type="EMBL" id="OU900098">
    <property type="protein sequence ID" value="CAG9862307.1"/>
    <property type="molecule type" value="Genomic_DNA"/>
</dbReference>
<reference evidence="1" key="1">
    <citation type="submission" date="2022-01" db="EMBL/GenBank/DDBJ databases">
        <authorList>
            <person name="King R."/>
        </authorList>
    </citation>
    <scope>NUCLEOTIDE SEQUENCE</scope>
</reference>
<accession>A0A9N9TT49</accession>
<evidence type="ECO:0000313" key="1">
    <source>
        <dbReference type="EMBL" id="CAG9862307.1"/>
    </source>
</evidence>
<evidence type="ECO:0000313" key="2">
    <source>
        <dbReference type="Proteomes" id="UP001153712"/>
    </source>
</evidence>
<organism evidence="1 2">
    <name type="scientific">Phyllotreta striolata</name>
    <name type="common">Striped flea beetle</name>
    <name type="synonym">Crioceris striolata</name>
    <dbReference type="NCBI Taxonomy" id="444603"/>
    <lineage>
        <taxon>Eukaryota</taxon>
        <taxon>Metazoa</taxon>
        <taxon>Ecdysozoa</taxon>
        <taxon>Arthropoda</taxon>
        <taxon>Hexapoda</taxon>
        <taxon>Insecta</taxon>
        <taxon>Pterygota</taxon>
        <taxon>Neoptera</taxon>
        <taxon>Endopterygota</taxon>
        <taxon>Coleoptera</taxon>
        <taxon>Polyphaga</taxon>
        <taxon>Cucujiformia</taxon>
        <taxon>Chrysomeloidea</taxon>
        <taxon>Chrysomelidae</taxon>
        <taxon>Galerucinae</taxon>
        <taxon>Alticini</taxon>
        <taxon>Phyllotreta</taxon>
    </lineage>
</organism>
<protein>
    <submittedName>
        <fullName evidence="1">Uncharacterized protein</fullName>
    </submittedName>
</protein>
<gene>
    <name evidence="1" type="ORF">PHYEVI_LOCUS8624</name>
</gene>
<dbReference type="OrthoDB" id="8192537at2759"/>
<dbReference type="AlphaFoldDB" id="A0A9N9TT49"/>
<dbReference type="Proteomes" id="UP001153712">
    <property type="component" value="Chromosome 5"/>
</dbReference>
<proteinExistence type="predicted"/>
<sequence length="359" mass="42206">MDRREDLKNWFHKMGYDVKKFPKNISNFCNNSNVFVWEQLMEYVRPLSEVENIKKQILVSQLSNKNLDELQRLKHSSKEVELYLRKKELQEQLTFMRYSISQKENLNSKLQEENKISRFTLQKMNLEIEDNEQREYMLREKMKLLNKDRQFAESILENLNVPTLVNSGDSNEIMHDLSELKKKLQTDIEELQLPANNDDTIWTINKLLLSSKKNSRYSSTLSIFNSNTKHRFTSNTKRRISKLPFDTNPNKVTKCLFPEKNPGVMNSTSNHDTISGFATPSVHLGMPNTNKSPLNESFIKQLTCLPTANEVKKFISKYNKEDIWNVIQTMNNNLHLNILFKLTRILLNLKVITTARKKN</sequence>